<protein>
    <submittedName>
        <fullName evidence="1">Uncharacterized protein</fullName>
    </submittedName>
</protein>
<dbReference type="Proteomes" id="UP000824120">
    <property type="component" value="Chromosome 6"/>
</dbReference>
<organism evidence="1 2">
    <name type="scientific">Solanum commersonii</name>
    <name type="common">Commerson's wild potato</name>
    <name type="synonym">Commerson's nightshade</name>
    <dbReference type="NCBI Taxonomy" id="4109"/>
    <lineage>
        <taxon>Eukaryota</taxon>
        <taxon>Viridiplantae</taxon>
        <taxon>Streptophyta</taxon>
        <taxon>Embryophyta</taxon>
        <taxon>Tracheophyta</taxon>
        <taxon>Spermatophyta</taxon>
        <taxon>Magnoliopsida</taxon>
        <taxon>eudicotyledons</taxon>
        <taxon>Gunneridae</taxon>
        <taxon>Pentapetalae</taxon>
        <taxon>asterids</taxon>
        <taxon>lamiids</taxon>
        <taxon>Solanales</taxon>
        <taxon>Solanaceae</taxon>
        <taxon>Solanoideae</taxon>
        <taxon>Solaneae</taxon>
        <taxon>Solanum</taxon>
    </lineage>
</organism>
<accession>A0A9J5YIH0</accession>
<reference evidence="1 2" key="1">
    <citation type="submission" date="2020-09" db="EMBL/GenBank/DDBJ databases">
        <title>De no assembly of potato wild relative species, Solanum commersonii.</title>
        <authorList>
            <person name="Cho K."/>
        </authorList>
    </citation>
    <scope>NUCLEOTIDE SEQUENCE [LARGE SCALE GENOMIC DNA]</scope>
    <source>
        <strain evidence="1">LZ3.2</strain>
        <tissue evidence="1">Leaf</tissue>
    </source>
</reference>
<sequence length="66" mass="7345">MFRSFISIGPLTSRHLGAPSDMRGSNHFFIFCNVVVRIKGWQSSSISSGQSRTILKASLSHLTFFP</sequence>
<dbReference type="AlphaFoldDB" id="A0A9J5YIH0"/>
<keyword evidence="2" id="KW-1185">Reference proteome</keyword>
<gene>
    <name evidence="1" type="ORF">H5410_030810</name>
</gene>
<name>A0A9J5YIH0_SOLCO</name>
<dbReference type="EMBL" id="JACXVP010000006">
    <property type="protein sequence ID" value="KAG5599440.1"/>
    <property type="molecule type" value="Genomic_DNA"/>
</dbReference>
<evidence type="ECO:0000313" key="2">
    <source>
        <dbReference type="Proteomes" id="UP000824120"/>
    </source>
</evidence>
<comment type="caution">
    <text evidence="1">The sequence shown here is derived from an EMBL/GenBank/DDBJ whole genome shotgun (WGS) entry which is preliminary data.</text>
</comment>
<evidence type="ECO:0000313" key="1">
    <source>
        <dbReference type="EMBL" id="KAG5599440.1"/>
    </source>
</evidence>
<proteinExistence type="predicted"/>